<dbReference type="PANTHER" id="PTHR34039:SF1">
    <property type="entry name" value="UPF0102 PROTEIN YRAN"/>
    <property type="match status" value="1"/>
</dbReference>
<comment type="similarity">
    <text evidence="1 2">Belongs to the UPF0102 family.</text>
</comment>
<dbReference type="RefSeq" id="WP_194183160.1">
    <property type="nucleotide sequence ID" value="NZ_JADGIK010000005.1"/>
</dbReference>
<dbReference type="HAMAP" id="MF_00048">
    <property type="entry name" value="UPF0102"/>
    <property type="match status" value="1"/>
</dbReference>
<dbReference type="Pfam" id="PF02021">
    <property type="entry name" value="UPF0102"/>
    <property type="match status" value="1"/>
</dbReference>
<reference evidence="3" key="1">
    <citation type="submission" date="2020-10" db="EMBL/GenBank/DDBJ databases">
        <authorList>
            <person name="Lu T."/>
            <person name="Wang Q."/>
            <person name="Han X."/>
        </authorList>
    </citation>
    <scope>NUCLEOTIDE SEQUENCE</scope>
    <source>
        <strain evidence="3">WQ 117</strain>
    </source>
</reference>
<gene>
    <name evidence="3" type="ORF">IM532_09205</name>
</gene>
<dbReference type="GO" id="GO:0003676">
    <property type="term" value="F:nucleic acid binding"/>
    <property type="evidence" value="ECO:0007669"/>
    <property type="project" value="InterPro"/>
</dbReference>
<evidence type="ECO:0000256" key="2">
    <source>
        <dbReference type="HAMAP-Rule" id="MF_00048"/>
    </source>
</evidence>
<dbReference type="SUPFAM" id="SSF52980">
    <property type="entry name" value="Restriction endonuclease-like"/>
    <property type="match status" value="1"/>
</dbReference>
<organism evidence="3 4">
    <name type="scientific">Faecalibacter rhinopitheci</name>
    <dbReference type="NCBI Taxonomy" id="2779678"/>
    <lineage>
        <taxon>Bacteria</taxon>
        <taxon>Pseudomonadati</taxon>
        <taxon>Bacteroidota</taxon>
        <taxon>Flavobacteriia</taxon>
        <taxon>Flavobacteriales</taxon>
        <taxon>Weeksellaceae</taxon>
        <taxon>Faecalibacter</taxon>
    </lineage>
</organism>
<proteinExistence type="inferred from homology"/>
<dbReference type="Proteomes" id="UP000608754">
    <property type="component" value="Unassembled WGS sequence"/>
</dbReference>
<dbReference type="AlphaFoldDB" id="A0A8J7G911"/>
<comment type="caution">
    <text evidence="3">The sequence shown here is derived from an EMBL/GenBank/DDBJ whole genome shotgun (WGS) entry which is preliminary data.</text>
</comment>
<dbReference type="InterPro" id="IPR011856">
    <property type="entry name" value="tRNA_endonuc-like_dom_sf"/>
</dbReference>
<dbReference type="Gene3D" id="3.40.1350.10">
    <property type="match status" value="1"/>
</dbReference>
<evidence type="ECO:0000256" key="1">
    <source>
        <dbReference type="ARBA" id="ARBA00006738"/>
    </source>
</evidence>
<keyword evidence="4" id="KW-1185">Reference proteome</keyword>
<dbReference type="PANTHER" id="PTHR34039">
    <property type="entry name" value="UPF0102 PROTEIN YRAN"/>
    <property type="match status" value="1"/>
</dbReference>
<name>A0A8J7G911_9FLAO</name>
<evidence type="ECO:0000313" key="3">
    <source>
        <dbReference type="EMBL" id="MBF0597620.1"/>
    </source>
</evidence>
<dbReference type="EMBL" id="JADGIK010000005">
    <property type="protein sequence ID" value="MBF0597620.1"/>
    <property type="molecule type" value="Genomic_DNA"/>
</dbReference>
<dbReference type="InterPro" id="IPR011335">
    <property type="entry name" value="Restrct_endonuc-II-like"/>
</dbReference>
<dbReference type="InterPro" id="IPR003509">
    <property type="entry name" value="UPF0102_YraN-like"/>
</dbReference>
<sequence length="121" mass="13927">MSKSYDFGKEAENFAVDYFENLDYKILARNYFFQKAEIDLIVEKDNVILIIEVKARTTNHVNLPENSVTTKKKKLLISAANDFILKNGIDGEVRFDILALLKQKGEWETNHIINAFSAIEL</sequence>
<evidence type="ECO:0000313" key="4">
    <source>
        <dbReference type="Proteomes" id="UP000608754"/>
    </source>
</evidence>
<accession>A0A8J7G911</accession>
<protein>
    <recommendedName>
        <fullName evidence="2">UPF0102 protein IM532_09205</fullName>
    </recommendedName>
</protein>